<evidence type="ECO:0000313" key="5">
    <source>
        <dbReference type="Proteomes" id="UP000075787"/>
    </source>
</evidence>
<dbReference type="GeneID" id="97240414"/>
<evidence type="ECO:0000313" key="4">
    <source>
        <dbReference type="EMBL" id="KYO49382.1"/>
    </source>
</evidence>
<dbReference type="SUPFAM" id="SSF51161">
    <property type="entry name" value="Trimeric LpxA-like enzymes"/>
    <property type="match status" value="1"/>
</dbReference>
<evidence type="ECO:0008006" key="6">
    <source>
        <dbReference type="Google" id="ProtNLM"/>
    </source>
</evidence>
<feature type="binding site" evidence="3">
    <location>
        <position position="166"/>
    </location>
    <ligand>
        <name>acetyl-CoA</name>
        <dbReference type="ChEBI" id="CHEBI:57288"/>
    </ligand>
</feature>
<organism evidence="4 5">
    <name type="scientific">Tistrella mobilis</name>
    <dbReference type="NCBI Taxonomy" id="171437"/>
    <lineage>
        <taxon>Bacteria</taxon>
        <taxon>Pseudomonadati</taxon>
        <taxon>Pseudomonadota</taxon>
        <taxon>Alphaproteobacteria</taxon>
        <taxon>Geminicoccales</taxon>
        <taxon>Geminicoccaceae</taxon>
        <taxon>Tistrella</taxon>
    </lineage>
</organism>
<dbReference type="PANTHER" id="PTHR43300:SF7">
    <property type="entry name" value="UDP-N-ACETYLBACILLOSAMINE N-ACETYLTRANSFERASE"/>
    <property type="match status" value="1"/>
</dbReference>
<dbReference type="InterPro" id="IPR050179">
    <property type="entry name" value="Trans_hexapeptide_repeat"/>
</dbReference>
<accession>A0A162JKK2</accession>
<reference evidence="4 5" key="1">
    <citation type="submission" date="2015-12" db="EMBL/GenBank/DDBJ databases">
        <title>Genome sequence of Tistrella mobilis MCCC 1A02139.</title>
        <authorList>
            <person name="Lu L."/>
            <person name="Lai Q."/>
            <person name="Shao Z."/>
            <person name="Qian P."/>
        </authorList>
    </citation>
    <scope>NUCLEOTIDE SEQUENCE [LARGE SCALE GENOMIC DNA]</scope>
    <source>
        <strain evidence="4 5">MCCC 1A02139</strain>
    </source>
</reference>
<dbReference type="EMBL" id="LPZR01000228">
    <property type="protein sequence ID" value="KYO49382.1"/>
    <property type="molecule type" value="Genomic_DNA"/>
</dbReference>
<comment type="similarity">
    <text evidence="1">Belongs to the transferase hexapeptide repeat family.</text>
</comment>
<proteinExistence type="inferred from homology"/>
<dbReference type="PANTHER" id="PTHR43300">
    <property type="entry name" value="ACETYLTRANSFERASE"/>
    <property type="match status" value="1"/>
</dbReference>
<dbReference type="InterPro" id="IPR011004">
    <property type="entry name" value="Trimer_LpxA-like_sf"/>
</dbReference>
<protein>
    <recommendedName>
        <fullName evidence="6">Acetyltransferase</fullName>
    </recommendedName>
</protein>
<evidence type="ECO:0000256" key="2">
    <source>
        <dbReference type="PIRSR" id="PIRSR620019-1"/>
    </source>
</evidence>
<dbReference type="RefSeq" id="WP_062770319.1">
    <property type="nucleotide sequence ID" value="NZ_CP121045.1"/>
</dbReference>
<dbReference type="AlphaFoldDB" id="A0A162JKK2"/>
<dbReference type="Gene3D" id="2.160.10.10">
    <property type="entry name" value="Hexapeptide repeat proteins"/>
    <property type="match status" value="1"/>
</dbReference>
<name>A0A162JKK2_9PROT</name>
<dbReference type="OrthoDB" id="9800846at2"/>
<dbReference type="Proteomes" id="UP000075787">
    <property type="component" value="Unassembled WGS sequence"/>
</dbReference>
<dbReference type="CDD" id="cd03360">
    <property type="entry name" value="LbH_AT_putative"/>
    <property type="match status" value="1"/>
</dbReference>
<sequence length="226" mass="23592">MTDLVIFGSGGFAREVAAYAVDAGFTLRGFLDLSRTAWEEHGAPAPAWLGRPEDYQPAPGEVFALGMAEIAVRTELIARWFDDAGWPAATIIHPTATVMPGAEIGPGTVLGPRVHIGVNARPGPFTVMNYGCSFGHDGVSGRNNVFSSGVQLAGYVTLGANNFFGIAASVQPRLTLGDGNRIQAGVSVAANVSSGAFVFRKDQPKTAFLFAPQAATPTPSNEVTTP</sequence>
<dbReference type="InterPro" id="IPR020019">
    <property type="entry name" value="AcTrfase_PglD-like"/>
</dbReference>
<feature type="active site" description="Proton acceptor" evidence="2">
    <location>
        <position position="136"/>
    </location>
</feature>
<evidence type="ECO:0000256" key="1">
    <source>
        <dbReference type="ARBA" id="ARBA00007274"/>
    </source>
</evidence>
<feature type="site" description="Increases basicity of active site His" evidence="2">
    <location>
        <position position="137"/>
    </location>
</feature>
<evidence type="ECO:0000256" key="3">
    <source>
        <dbReference type="PIRSR" id="PIRSR620019-2"/>
    </source>
</evidence>
<gene>
    <name evidence="4" type="ORF">AUP44_17705</name>
</gene>
<comment type="caution">
    <text evidence="4">The sequence shown here is derived from an EMBL/GenBank/DDBJ whole genome shotgun (WGS) entry which is preliminary data.</text>
</comment>